<evidence type="ECO:0000313" key="9">
    <source>
        <dbReference type="Proteomes" id="UP000604046"/>
    </source>
</evidence>
<keyword evidence="4" id="KW-0788">Thiol protease</keyword>
<dbReference type="Proteomes" id="UP000604046">
    <property type="component" value="Unassembled WGS sequence"/>
</dbReference>
<dbReference type="Gene3D" id="3.90.70.10">
    <property type="entry name" value="Cysteine proteinases"/>
    <property type="match status" value="1"/>
</dbReference>
<gene>
    <name evidence="8" type="primary">DEK1</name>
    <name evidence="8" type="ORF">SNAT2548_LOCUS31886</name>
</gene>
<dbReference type="OrthoDB" id="424753at2759"/>
<dbReference type="GO" id="GO:0004198">
    <property type="term" value="F:calcium-dependent cysteine-type endopeptidase activity"/>
    <property type="evidence" value="ECO:0007669"/>
    <property type="project" value="InterPro"/>
</dbReference>
<dbReference type="GO" id="GO:0006508">
    <property type="term" value="P:proteolysis"/>
    <property type="evidence" value="ECO:0007669"/>
    <property type="project" value="UniProtKB-KW"/>
</dbReference>
<evidence type="ECO:0000256" key="1">
    <source>
        <dbReference type="ARBA" id="ARBA00007623"/>
    </source>
</evidence>
<feature type="domain" description="Calpain catalytic" evidence="7">
    <location>
        <begin position="36"/>
        <end position="355"/>
    </location>
</feature>
<dbReference type="PANTHER" id="PTHR10183">
    <property type="entry name" value="CALPAIN"/>
    <property type="match status" value="1"/>
</dbReference>
<organism evidence="8 9">
    <name type="scientific">Symbiodinium natans</name>
    <dbReference type="NCBI Taxonomy" id="878477"/>
    <lineage>
        <taxon>Eukaryota</taxon>
        <taxon>Sar</taxon>
        <taxon>Alveolata</taxon>
        <taxon>Dinophyceae</taxon>
        <taxon>Suessiales</taxon>
        <taxon>Symbiodiniaceae</taxon>
        <taxon>Symbiodinium</taxon>
    </lineage>
</organism>
<dbReference type="PANTHER" id="PTHR10183:SF379">
    <property type="entry name" value="CALPAIN-5"/>
    <property type="match status" value="1"/>
</dbReference>
<evidence type="ECO:0000256" key="5">
    <source>
        <dbReference type="PIRSR" id="PIRSR622684-1"/>
    </source>
</evidence>
<evidence type="ECO:0000256" key="4">
    <source>
        <dbReference type="ARBA" id="ARBA00022807"/>
    </source>
</evidence>
<comment type="caution">
    <text evidence="8">The sequence shown here is derived from an EMBL/GenBank/DDBJ whole genome shotgun (WGS) entry which is preliminary data.</text>
</comment>
<keyword evidence="3" id="KW-0378">Hydrolase</keyword>
<proteinExistence type="inferred from homology"/>
<accession>A0A812U6P6</accession>
<dbReference type="AlphaFoldDB" id="A0A812U6P6"/>
<comment type="caution">
    <text evidence="6">Lacks conserved residue(s) required for the propagation of feature annotation.</text>
</comment>
<dbReference type="InterPro" id="IPR001300">
    <property type="entry name" value="Peptidase_C2_calpain_cat"/>
</dbReference>
<dbReference type="SUPFAM" id="SSF54001">
    <property type="entry name" value="Cysteine proteinases"/>
    <property type="match status" value="1"/>
</dbReference>
<dbReference type="InterPro" id="IPR022684">
    <property type="entry name" value="Calpain_cysteine_protease"/>
</dbReference>
<feature type="active site" evidence="5">
    <location>
        <position position="271"/>
    </location>
</feature>
<dbReference type="InterPro" id="IPR038765">
    <property type="entry name" value="Papain-like_cys_pep_sf"/>
</dbReference>
<evidence type="ECO:0000256" key="3">
    <source>
        <dbReference type="ARBA" id="ARBA00022801"/>
    </source>
</evidence>
<name>A0A812U6P6_9DINO</name>
<dbReference type="EMBL" id="CAJNDS010002680">
    <property type="protein sequence ID" value="CAE7563810.1"/>
    <property type="molecule type" value="Genomic_DNA"/>
</dbReference>
<reference evidence="8" key="1">
    <citation type="submission" date="2021-02" db="EMBL/GenBank/DDBJ databases">
        <authorList>
            <person name="Dougan E. K."/>
            <person name="Rhodes N."/>
            <person name="Thang M."/>
            <person name="Chan C."/>
        </authorList>
    </citation>
    <scope>NUCLEOTIDE SEQUENCE</scope>
</reference>
<protein>
    <submittedName>
        <fullName evidence="8">DEK1 protein</fullName>
    </submittedName>
</protein>
<keyword evidence="2" id="KW-0645">Protease</keyword>
<comment type="similarity">
    <text evidence="1">Belongs to the peptidase C2 family.</text>
</comment>
<keyword evidence="9" id="KW-1185">Reference proteome</keyword>
<dbReference type="PROSITE" id="PS50203">
    <property type="entry name" value="CALPAIN_CAT"/>
    <property type="match status" value="1"/>
</dbReference>
<evidence type="ECO:0000256" key="6">
    <source>
        <dbReference type="PROSITE-ProRule" id="PRU00239"/>
    </source>
</evidence>
<sequence>MLLLELRLRTVPLGFGEVSLRTTLWEQMGTSRWSGTFADPSFPANAATLGEVVQEVVWLRATRRLCQRAIQLVASDVDPCQLCAGAEGDVWLLAALASLSEHRGALQQIFESTEVNVQGKYVVKLFDGIEGRWRRIIVDDRIPCHRAAYENSKEFKPICLQTQELSPLLVEKAFAKLCGSYGRLRGSSTAWALRTLTGQTPRIFVRGKDSWDSREMEDELDATGKRSFCLLEADSNVSHDVFFDVLRRHCLLQSVVCAAGAGPETGLKAKHAYSILELCRVPANKKSAEDWRFVKIRDAWQSNWQGSWSRHSAQWTAEPEVRRHLDFRAGDASAFWMSWEEFFQTWRTVAVVERPVGVAALHFEVIGDSVCDPAAACLLGCASFWAGEGCQRLYSPAHGLQGETYSLQASPSLTMLGKDIEKE</sequence>
<evidence type="ECO:0000256" key="2">
    <source>
        <dbReference type="ARBA" id="ARBA00022670"/>
    </source>
</evidence>
<evidence type="ECO:0000259" key="7">
    <source>
        <dbReference type="PROSITE" id="PS50203"/>
    </source>
</evidence>
<dbReference type="PRINTS" id="PR00704">
    <property type="entry name" value="CALPAIN"/>
</dbReference>
<dbReference type="Pfam" id="PF00648">
    <property type="entry name" value="Peptidase_C2"/>
    <property type="match status" value="1"/>
</dbReference>
<dbReference type="SMART" id="SM00230">
    <property type="entry name" value="CysPc"/>
    <property type="match status" value="1"/>
</dbReference>
<evidence type="ECO:0000313" key="8">
    <source>
        <dbReference type="EMBL" id="CAE7563810.1"/>
    </source>
</evidence>